<organism evidence="2">
    <name type="scientific">Psilocybe cubensis</name>
    <name type="common">Psychedelic mushroom</name>
    <name type="synonym">Stropharia cubensis</name>
    <dbReference type="NCBI Taxonomy" id="181762"/>
    <lineage>
        <taxon>Eukaryota</taxon>
        <taxon>Fungi</taxon>
        <taxon>Dikarya</taxon>
        <taxon>Basidiomycota</taxon>
        <taxon>Agaricomycotina</taxon>
        <taxon>Agaricomycetes</taxon>
        <taxon>Agaricomycetidae</taxon>
        <taxon>Agaricales</taxon>
        <taxon>Agaricineae</taxon>
        <taxon>Strophariaceae</taxon>
        <taxon>Psilocybe</taxon>
    </lineage>
</organism>
<evidence type="ECO:0000256" key="1">
    <source>
        <dbReference type="ARBA" id="ARBA00006658"/>
    </source>
</evidence>
<proteinExistence type="inferred from homology"/>
<dbReference type="PANTHER" id="PTHR21021:SF16">
    <property type="entry name" value="TIP41-LIKE PROTEIN"/>
    <property type="match status" value="1"/>
</dbReference>
<dbReference type="AlphaFoldDB" id="A0A8H7Y0T8"/>
<name>A0A8H7Y0T8_PSICU</name>
<dbReference type="GO" id="GO:0031929">
    <property type="term" value="P:TOR signaling"/>
    <property type="evidence" value="ECO:0007669"/>
    <property type="project" value="TreeGrafter"/>
</dbReference>
<dbReference type="PANTHER" id="PTHR21021">
    <property type="entry name" value="GAF/PUTATIVE CYTOSKELETAL PROTEIN"/>
    <property type="match status" value="1"/>
</dbReference>
<dbReference type="InterPro" id="IPR007303">
    <property type="entry name" value="TIP41-like"/>
</dbReference>
<gene>
    <name evidence="2" type="ORF">JR316_005636</name>
</gene>
<dbReference type="Pfam" id="PF04176">
    <property type="entry name" value="TIP41"/>
    <property type="match status" value="1"/>
</dbReference>
<accession>A0A8H7Y0T8</accession>
<comment type="similarity">
    <text evidence="1">Belongs to the TIP41 family.</text>
</comment>
<reference evidence="2" key="1">
    <citation type="submission" date="2021-02" db="EMBL/GenBank/DDBJ databases">
        <title>Psilocybe cubensis genome.</title>
        <authorList>
            <person name="Mckernan K.J."/>
            <person name="Crawford S."/>
            <person name="Trippe A."/>
            <person name="Kane L.T."/>
            <person name="Mclaughlin S."/>
        </authorList>
    </citation>
    <scope>NUCLEOTIDE SEQUENCE [LARGE SCALE GENOMIC DNA]</scope>
    <source>
        <strain evidence="2">MGC-MH-2018</strain>
    </source>
</reference>
<dbReference type="OrthoDB" id="10253878at2759"/>
<dbReference type="GO" id="GO:0005829">
    <property type="term" value="C:cytosol"/>
    <property type="evidence" value="ECO:0007669"/>
    <property type="project" value="TreeGrafter"/>
</dbReference>
<evidence type="ECO:0000313" key="2">
    <source>
        <dbReference type="EMBL" id="KAG5169080.1"/>
    </source>
</evidence>
<evidence type="ECO:0008006" key="3">
    <source>
        <dbReference type="Google" id="ProtNLM"/>
    </source>
</evidence>
<dbReference type="InterPro" id="IPR051330">
    <property type="entry name" value="Phosphatase_reg/MetRdx"/>
</dbReference>
<dbReference type="EMBL" id="JAFIQS010000005">
    <property type="protein sequence ID" value="KAG5169080.1"/>
    <property type="molecule type" value="Genomic_DNA"/>
</dbReference>
<sequence length="191" mass="21691">MPPTVATKSYDWTYTTMYTGHQESGQAEPVAWSAADPEDPSNAIPMAELSRPDPILFYAEIPLFEDELHDNGSSSVLVRIRVMPTCFFILSRFTLRVDNVLFRTYDTRIYHSFASSTPLIVREKAGWEAPYERVQRYLPKREDMTPLTDPTFIAKILTELPKQVSQREGAKTGWRGMGSRVEIARLPVSSA</sequence>
<comment type="caution">
    <text evidence="2">The sequence shown here is derived from an EMBL/GenBank/DDBJ whole genome shotgun (WGS) entry which is preliminary data.</text>
</comment>
<protein>
    <recommendedName>
        <fullName evidence="3">Type 2A phosphatase activator TIP41</fullName>
    </recommendedName>
</protein>